<proteinExistence type="predicted"/>
<dbReference type="Proteomes" id="UP000029109">
    <property type="component" value="Unassembled WGS sequence"/>
</dbReference>
<keyword evidence="9" id="KW-0812">Transmembrane</keyword>
<dbReference type="EMBL" id="JGZJ01000010">
    <property type="protein sequence ID" value="KFI80932.1"/>
    <property type="molecule type" value="Genomic_DNA"/>
</dbReference>
<dbReference type="InterPro" id="IPR036097">
    <property type="entry name" value="HisK_dim/P_sf"/>
</dbReference>
<dbReference type="Pfam" id="PF02518">
    <property type="entry name" value="HATPase_c"/>
    <property type="match status" value="1"/>
</dbReference>
<reference evidence="11 12" key="1">
    <citation type="submission" date="2014-03" db="EMBL/GenBank/DDBJ databases">
        <title>Genomics of Bifidobacteria.</title>
        <authorList>
            <person name="Ventura M."/>
            <person name="Milani C."/>
            <person name="Lugli G.A."/>
        </authorList>
    </citation>
    <scope>NUCLEOTIDE SEQUENCE [LARGE SCALE GENOMIC DNA]</scope>
    <source>
        <strain evidence="11 12">LMG 21816</strain>
    </source>
</reference>
<evidence type="ECO:0000259" key="10">
    <source>
        <dbReference type="PROSITE" id="PS50109"/>
    </source>
</evidence>
<dbReference type="InterPro" id="IPR005467">
    <property type="entry name" value="His_kinase_dom"/>
</dbReference>
<evidence type="ECO:0000313" key="11">
    <source>
        <dbReference type="EMBL" id="KFI80932.1"/>
    </source>
</evidence>
<feature type="transmembrane region" description="Helical" evidence="9">
    <location>
        <begin position="25"/>
        <end position="47"/>
    </location>
</feature>
<evidence type="ECO:0000256" key="3">
    <source>
        <dbReference type="ARBA" id="ARBA00012438"/>
    </source>
</evidence>
<keyword evidence="7" id="KW-0902">Two-component regulatory system</keyword>
<dbReference type="Gene3D" id="3.30.565.10">
    <property type="entry name" value="Histidine kinase-like ATPase, C-terminal domain"/>
    <property type="match status" value="1"/>
</dbReference>
<dbReference type="GO" id="GO:0000155">
    <property type="term" value="F:phosphorelay sensor kinase activity"/>
    <property type="evidence" value="ECO:0007669"/>
    <property type="project" value="InterPro"/>
</dbReference>
<dbReference type="CDD" id="cd00075">
    <property type="entry name" value="HATPase"/>
    <property type="match status" value="1"/>
</dbReference>
<evidence type="ECO:0000256" key="8">
    <source>
        <dbReference type="ARBA" id="ARBA00039401"/>
    </source>
</evidence>
<evidence type="ECO:0000313" key="12">
    <source>
        <dbReference type="Proteomes" id="UP000029109"/>
    </source>
</evidence>
<evidence type="ECO:0000256" key="4">
    <source>
        <dbReference type="ARBA" id="ARBA00022553"/>
    </source>
</evidence>
<dbReference type="GO" id="GO:0004721">
    <property type="term" value="F:phosphoprotein phosphatase activity"/>
    <property type="evidence" value="ECO:0007669"/>
    <property type="project" value="TreeGrafter"/>
</dbReference>
<dbReference type="SUPFAM" id="SSF55874">
    <property type="entry name" value="ATPase domain of HSP90 chaperone/DNA topoisomerase II/histidine kinase"/>
    <property type="match status" value="1"/>
</dbReference>
<evidence type="ECO:0000256" key="6">
    <source>
        <dbReference type="ARBA" id="ARBA00022777"/>
    </source>
</evidence>
<comment type="caution">
    <text evidence="11">The sequence shown here is derived from an EMBL/GenBank/DDBJ whole genome shotgun (WGS) entry which is preliminary data.</text>
</comment>
<dbReference type="PRINTS" id="PR00344">
    <property type="entry name" value="BCTRLSENSOR"/>
</dbReference>
<dbReference type="AlphaFoldDB" id="A0A7V8HPB2"/>
<dbReference type="InterPro" id="IPR036890">
    <property type="entry name" value="HATPase_C_sf"/>
</dbReference>
<keyword evidence="6 11" id="KW-0418">Kinase</keyword>
<dbReference type="EC" id="2.7.13.3" evidence="3"/>
<keyword evidence="4" id="KW-0597">Phosphoprotein</keyword>
<dbReference type="CDD" id="cd00082">
    <property type="entry name" value="HisKA"/>
    <property type="match status" value="1"/>
</dbReference>
<keyword evidence="5 11" id="KW-0808">Transferase</keyword>
<dbReference type="InterPro" id="IPR004358">
    <property type="entry name" value="Sig_transdc_His_kin-like_C"/>
</dbReference>
<keyword evidence="9" id="KW-1133">Transmembrane helix</keyword>
<protein>
    <recommendedName>
        <fullName evidence="8">Sensor-like histidine kinase SenX3</fullName>
        <ecNumber evidence="3">2.7.13.3</ecNumber>
    </recommendedName>
</protein>
<dbReference type="FunFam" id="3.30.565.10:FF:000006">
    <property type="entry name" value="Sensor histidine kinase WalK"/>
    <property type="match status" value="1"/>
</dbReference>
<organism evidence="11 12">
    <name type="scientific">Bifidobacterium pullorum</name>
    <dbReference type="NCBI Taxonomy" id="78448"/>
    <lineage>
        <taxon>Bacteria</taxon>
        <taxon>Bacillati</taxon>
        <taxon>Actinomycetota</taxon>
        <taxon>Actinomycetes</taxon>
        <taxon>Bifidobacteriales</taxon>
        <taxon>Bifidobacteriaceae</taxon>
        <taxon>Bifidobacterium</taxon>
    </lineage>
</organism>
<dbReference type="InterPro" id="IPR050351">
    <property type="entry name" value="BphY/WalK/GraS-like"/>
</dbReference>
<dbReference type="PANTHER" id="PTHR45453:SF1">
    <property type="entry name" value="PHOSPHATE REGULON SENSOR PROTEIN PHOR"/>
    <property type="match status" value="1"/>
</dbReference>
<evidence type="ECO:0000256" key="1">
    <source>
        <dbReference type="ARBA" id="ARBA00000085"/>
    </source>
</evidence>
<sequence length="441" mass="48177">MVHLSFILPRLCENDPMPEFIDPSILIFVAFGIVGVAVVVTVGFFVVDRITPVVAKLFGGASPVSRLEAEVQRVLPHRRQAEENEDDDLDDSTASLLSVLPGASIVVDDDDEVVRASPAAYTLGVVIDDAIADERVLEQIHEVREHGGRAQFNVETRTPWQYEHAFDDLGAEAKERRRRRSVTRPNWLKITVGRISDRFVVVMIEDLSDVIRFAQTRDSFITNVSEQLLKPTEALMNLADSLEQGGGDRERIARDARQVRTTCGHLNRMVSDLLLLIKAQEPITPSAANVIALREPLEAVVAAAEASAADRGVHLSLTGDVDIRVHGDTEQIRIAVAKLVDNAVAYSPDGGSVTIVVRAAQDGGTVEIRVIDCGCGIPQQEQTHVFERFYRGSNQNERTQDGIGLGLAIVKHVALTHHGSASVWSRVGQGSTFTLSLPVAR</sequence>
<dbReference type="SMART" id="SM00387">
    <property type="entry name" value="HATPase_c"/>
    <property type="match status" value="1"/>
</dbReference>
<dbReference type="InterPro" id="IPR003661">
    <property type="entry name" value="HisK_dim/P_dom"/>
</dbReference>
<dbReference type="Gene3D" id="1.10.287.130">
    <property type="match status" value="1"/>
</dbReference>
<dbReference type="PROSITE" id="PS50109">
    <property type="entry name" value="HIS_KIN"/>
    <property type="match status" value="1"/>
</dbReference>
<name>A0A7V8HPB2_9BIFI</name>
<dbReference type="GO" id="GO:0016036">
    <property type="term" value="P:cellular response to phosphate starvation"/>
    <property type="evidence" value="ECO:0007669"/>
    <property type="project" value="TreeGrafter"/>
</dbReference>
<evidence type="ECO:0000256" key="5">
    <source>
        <dbReference type="ARBA" id="ARBA00022679"/>
    </source>
</evidence>
<dbReference type="GO" id="GO:0005886">
    <property type="term" value="C:plasma membrane"/>
    <property type="evidence" value="ECO:0007669"/>
    <property type="project" value="UniProtKB-SubCell"/>
</dbReference>
<feature type="domain" description="Histidine kinase" evidence="10">
    <location>
        <begin position="223"/>
        <end position="441"/>
    </location>
</feature>
<dbReference type="InterPro" id="IPR003594">
    <property type="entry name" value="HATPase_dom"/>
</dbReference>
<evidence type="ECO:0000256" key="9">
    <source>
        <dbReference type="SAM" id="Phobius"/>
    </source>
</evidence>
<comment type="subcellular location">
    <subcellularLocation>
        <location evidence="2">Cell membrane</location>
    </subcellularLocation>
</comment>
<evidence type="ECO:0000256" key="2">
    <source>
        <dbReference type="ARBA" id="ARBA00004236"/>
    </source>
</evidence>
<keyword evidence="9" id="KW-0472">Membrane</keyword>
<accession>A0A7V8HPB2</accession>
<evidence type="ECO:0000256" key="7">
    <source>
        <dbReference type="ARBA" id="ARBA00023012"/>
    </source>
</evidence>
<gene>
    <name evidence="11" type="ORF">BPULL_0476</name>
</gene>
<dbReference type="SUPFAM" id="SSF47384">
    <property type="entry name" value="Homodimeric domain of signal transducing histidine kinase"/>
    <property type="match status" value="1"/>
</dbReference>
<dbReference type="PANTHER" id="PTHR45453">
    <property type="entry name" value="PHOSPHATE REGULON SENSOR PROTEIN PHOR"/>
    <property type="match status" value="1"/>
</dbReference>
<comment type="catalytic activity">
    <reaction evidence="1">
        <text>ATP + protein L-histidine = ADP + protein N-phospho-L-histidine.</text>
        <dbReference type="EC" id="2.7.13.3"/>
    </reaction>
</comment>